<gene>
    <name evidence="1" type="ORF">GYMLUDRAFT_165592</name>
</gene>
<evidence type="ECO:0000313" key="1">
    <source>
        <dbReference type="EMBL" id="KIK61880.1"/>
    </source>
</evidence>
<sequence>MNSIQVSALNGRSEAGHSLLAWEMLHNAVVGPADVEKSVHFQAFIKGLRLPSLNYCIQVSSSFSGGVEAFIDTALSSEITSFGDLNISFRSNLSDEEEEAFDDAMAEAGQPFAGNTFSGFIQDFLANVGAPCPQLLGSIQGSFSPEARAALSAIQSPTFRMRMLCWAVTGATQVLQEGEPIKIYLVSDRDPSYVPQGLAEEQHCAYINSGADYDPNSEPQDVKSAVHHWLLVQILESIGSYTLA</sequence>
<dbReference type="OrthoDB" id="3005621at2759"/>
<dbReference type="Proteomes" id="UP000053593">
    <property type="component" value="Unassembled WGS sequence"/>
</dbReference>
<protein>
    <submittedName>
        <fullName evidence="1">Uncharacterized protein</fullName>
    </submittedName>
</protein>
<dbReference type="EMBL" id="KN834769">
    <property type="protein sequence ID" value="KIK61880.1"/>
    <property type="molecule type" value="Genomic_DNA"/>
</dbReference>
<proteinExistence type="predicted"/>
<dbReference type="HOGENOM" id="CLU_1138097_0_0_1"/>
<evidence type="ECO:0000313" key="2">
    <source>
        <dbReference type="Proteomes" id="UP000053593"/>
    </source>
</evidence>
<accession>A0A0D0BDR9</accession>
<dbReference type="AlphaFoldDB" id="A0A0D0BDR9"/>
<keyword evidence="2" id="KW-1185">Reference proteome</keyword>
<reference evidence="1 2" key="1">
    <citation type="submission" date="2014-04" db="EMBL/GenBank/DDBJ databases">
        <title>Evolutionary Origins and Diversification of the Mycorrhizal Mutualists.</title>
        <authorList>
            <consortium name="DOE Joint Genome Institute"/>
            <consortium name="Mycorrhizal Genomics Consortium"/>
            <person name="Kohler A."/>
            <person name="Kuo A."/>
            <person name="Nagy L.G."/>
            <person name="Floudas D."/>
            <person name="Copeland A."/>
            <person name="Barry K.W."/>
            <person name="Cichocki N."/>
            <person name="Veneault-Fourrey C."/>
            <person name="LaButti K."/>
            <person name="Lindquist E.A."/>
            <person name="Lipzen A."/>
            <person name="Lundell T."/>
            <person name="Morin E."/>
            <person name="Murat C."/>
            <person name="Riley R."/>
            <person name="Ohm R."/>
            <person name="Sun H."/>
            <person name="Tunlid A."/>
            <person name="Henrissat B."/>
            <person name="Grigoriev I.V."/>
            <person name="Hibbett D.S."/>
            <person name="Martin F."/>
        </authorList>
    </citation>
    <scope>NUCLEOTIDE SEQUENCE [LARGE SCALE GENOMIC DNA]</scope>
    <source>
        <strain evidence="1 2">FD-317 M1</strain>
    </source>
</reference>
<organism evidence="1 2">
    <name type="scientific">Collybiopsis luxurians FD-317 M1</name>
    <dbReference type="NCBI Taxonomy" id="944289"/>
    <lineage>
        <taxon>Eukaryota</taxon>
        <taxon>Fungi</taxon>
        <taxon>Dikarya</taxon>
        <taxon>Basidiomycota</taxon>
        <taxon>Agaricomycotina</taxon>
        <taxon>Agaricomycetes</taxon>
        <taxon>Agaricomycetidae</taxon>
        <taxon>Agaricales</taxon>
        <taxon>Marasmiineae</taxon>
        <taxon>Omphalotaceae</taxon>
        <taxon>Collybiopsis</taxon>
        <taxon>Collybiopsis luxurians</taxon>
    </lineage>
</organism>
<name>A0A0D0BDR9_9AGAR</name>